<dbReference type="PANTHER" id="PTHR45693">
    <property type="entry name" value="TRANSCRIPTION FACTOR TGA9"/>
    <property type="match status" value="1"/>
</dbReference>
<keyword evidence="3" id="KW-0238">DNA-binding</keyword>
<dbReference type="InterPro" id="IPR025422">
    <property type="entry name" value="TGA_domain"/>
</dbReference>
<dbReference type="AlphaFoldDB" id="A0AAF0UWK0"/>
<evidence type="ECO:0000256" key="3">
    <source>
        <dbReference type="ARBA" id="ARBA00023125"/>
    </source>
</evidence>
<sequence>MISLVMQFLVNQLEPLAEQQFMGIANLQQSSQQAEDALSQDMEAWQQSLEETLAYGSLATEGSSGDVAYNIGQMAMAMGILGTLEGFLRQADNLRQQTLQQMHRILTTRQSARALLAISEYFSRLRALSSLWLARPLEQ</sequence>
<name>A0AAF0UWK0_SOLVR</name>
<keyword evidence="6" id="KW-0539">Nucleus</keyword>
<evidence type="ECO:0000256" key="4">
    <source>
        <dbReference type="ARBA" id="ARBA00023159"/>
    </source>
</evidence>
<dbReference type="EMBL" id="CP133621">
    <property type="protein sequence ID" value="WMV52618.1"/>
    <property type="molecule type" value="Genomic_DNA"/>
</dbReference>
<dbReference type="GO" id="GO:0043565">
    <property type="term" value="F:sequence-specific DNA binding"/>
    <property type="evidence" value="ECO:0007669"/>
    <property type="project" value="InterPro"/>
</dbReference>
<evidence type="ECO:0000256" key="6">
    <source>
        <dbReference type="ARBA" id="ARBA00023242"/>
    </source>
</evidence>
<reference evidence="8" key="1">
    <citation type="submission" date="2023-08" db="EMBL/GenBank/DDBJ databases">
        <title>A de novo genome assembly of Solanum verrucosum Schlechtendal, a Mexican diploid species geographically isolated from the other diploid A-genome species in potato relatives.</title>
        <authorList>
            <person name="Hosaka K."/>
        </authorList>
    </citation>
    <scope>NUCLEOTIDE SEQUENCE</scope>
    <source>
        <tissue evidence="8">Young leaves</tissue>
    </source>
</reference>
<evidence type="ECO:0000259" key="7">
    <source>
        <dbReference type="PROSITE" id="PS51806"/>
    </source>
</evidence>
<dbReference type="PANTHER" id="PTHR45693:SF46">
    <property type="entry name" value="TRANSCRIPTION FACTOR TGA2-RELATED"/>
    <property type="match status" value="1"/>
</dbReference>
<evidence type="ECO:0000313" key="8">
    <source>
        <dbReference type="EMBL" id="WMV52618.1"/>
    </source>
</evidence>
<gene>
    <name evidence="8" type="ORF">MTR67_046003</name>
</gene>
<keyword evidence="9" id="KW-1185">Reference proteome</keyword>
<evidence type="ECO:0000256" key="2">
    <source>
        <dbReference type="ARBA" id="ARBA00023015"/>
    </source>
</evidence>
<evidence type="ECO:0000256" key="5">
    <source>
        <dbReference type="ARBA" id="ARBA00023163"/>
    </source>
</evidence>
<dbReference type="GO" id="GO:0006351">
    <property type="term" value="P:DNA-templated transcription"/>
    <property type="evidence" value="ECO:0007669"/>
    <property type="project" value="InterPro"/>
</dbReference>
<dbReference type="GO" id="GO:0005634">
    <property type="term" value="C:nucleus"/>
    <property type="evidence" value="ECO:0007669"/>
    <property type="project" value="UniProtKB-SubCell"/>
</dbReference>
<feature type="domain" description="DOG1" evidence="7">
    <location>
        <begin position="1"/>
        <end position="135"/>
    </location>
</feature>
<keyword evidence="4" id="KW-0010">Activator</keyword>
<proteinExistence type="predicted"/>
<comment type="subcellular location">
    <subcellularLocation>
        <location evidence="1">Nucleus</location>
    </subcellularLocation>
</comment>
<keyword evidence="5" id="KW-0804">Transcription</keyword>
<protein>
    <recommendedName>
        <fullName evidence="7">DOG1 domain-containing protein</fullName>
    </recommendedName>
</protein>
<dbReference type="Proteomes" id="UP001234989">
    <property type="component" value="Chromosome 10"/>
</dbReference>
<evidence type="ECO:0000256" key="1">
    <source>
        <dbReference type="ARBA" id="ARBA00004123"/>
    </source>
</evidence>
<keyword evidence="2" id="KW-0805">Transcription regulation</keyword>
<organism evidence="8 9">
    <name type="scientific">Solanum verrucosum</name>
    <dbReference type="NCBI Taxonomy" id="315347"/>
    <lineage>
        <taxon>Eukaryota</taxon>
        <taxon>Viridiplantae</taxon>
        <taxon>Streptophyta</taxon>
        <taxon>Embryophyta</taxon>
        <taxon>Tracheophyta</taxon>
        <taxon>Spermatophyta</taxon>
        <taxon>Magnoliopsida</taxon>
        <taxon>eudicotyledons</taxon>
        <taxon>Gunneridae</taxon>
        <taxon>Pentapetalae</taxon>
        <taxon>asterids</taxon>
        <taxon>lamiids</taxon>
        <taxon>Solanales</taxon>
        <taxon>Solanaceae</taxon>
        <taxon>Solanoideae</taxon>
        <taxon>Solaneae</taxon>
        <taxon>Solanum</taxon>
    </lineage>
</organism>
<evidence type="ECO:0000313" key="9">
    <source>
        <dbReference type="Proteomes" id="UP001234989"/>
    </source>
</evidence>
<dbReference type="PROSITE" id="PS51806">
    <property type="entry name" value="DOG1"/>
    <property type="match status" value="1"/>
</dbReference>
<accession>A0AAF0UWK0</accession>